<dbReference type="RefSeq" id="WP_207858442.1">
    <property type="nucleotide sequence ID" value="NZ_UPPP01000133.1"/>
</dbReference>
<evidence type="ECO:0000256" key="8">
    <source>
        <dbReference type="ARBA" id="ARBA00044972"/>
    </source>
</evidence>
<organism evidence="9 10">
    <name type="scientific">Lucifera butyrica</name>
    <dbReference type="NCBI Taxonomy" id="1351585"/>
    <lineage>
        <taxon>Bacteria</taxon>
        <taxon>Bacillati</taxon>
        <taxon>Bacillota</taxon>
        <taxon>Negativicutes</taxon>
        <taxon>Veillonellales</taxon>
        <taxon>Veillonellaceae</taxon>
        <taxon>Lucifera</taxon>
    </lineage>
</organism>
<name>A0A498RFH8_9FIRM</name>
<dbReference type="GO" id="GO:0046872">
    <property type="term" value="F:metal ion binding"/>
    <property type="evidence" value="ECO:0007669"/>
    <property type="project" value="UniProtKB-KW"/>
</dbReference>
<keyword evidence="5" id="KW-0119">Carbohydrate metabolism</keyword>
<dbReference type="EC" id="5.3.1.15" evidence="8"/>
<sequence length="183" mass="20879">MISKEEYERLAQAACQYYKRAGIVLTTAEKERIEIADFGLQDVEHTGLQLIVYVNTDRVCAKEMVLLPHQTCPEHKHPSTGALPGKEETFRCRYGRVYLYVAGEKTPNPHCRPPHGSEAYYTVWREIELNPGEQYTLFPDTLHWFQAGSSGTVISEFSTHSTDETDLFTDPRIKRTPEISEGI</sequence>
<evidence type="ECO:0000256" key="4">
    <source>
        <dbReference type="ARBA" id="ARBA00023235"/>
    </source>
</evidence>
<dbReference type="CDD" id="cd20308">
    <property type="entry name" value="cupin_YdaE"/>
    <property type="match status" value="1"/>
</dbReference>
<evidence type="ECO:0000256" key="2">
    <source>
        <dbReference type="ARBA" id="ARBA00022723"/>
    </source>
</evidence>
<reference evidence="9 10" key="1">
    <citation type="submission" date="2018-06" db="EMBL/GenBank/DDBJ databases">
        <authorList>
            <person name="Strepis N."/>
        </authorList>
    </citation>
    <scope>NUCLEOTIDE SEQUENCE [LARGE SCALE GENOMIC DNA]</scope>
    <source>
        <strain evidence="9">LUCI</strain>
    </source>
</reference>
<comment type="cofactor">
    <cofactor evidence="1">
        <name>Mn(2+)</name>
        <dbReference type="ChEBI" id="CHEBI:29035"/>
    </cofactor>
</comment>
<keyword evidence="10" id="KW-1185">Reference proteome</keyword>
<dbReference type="Gene3D" id="2.60.120.10">
    <property type="entry name" value="Jelly Rolls"/>
    <property type="match status" value="1"/>
</dbReference>
<dbReference type="EMBL" id="UPPP01000133">
    <property type="protein sequence ID" value="VBB09707.1"/>
    <property type="molecule type" value="Genomic_DNA"/>
</dbReference>
<evidence type="ECO:0000256" key="5">
    <source>
        <dbReference type="ARBA" id="ARBA00023277"/>
    </source>
</evidence>
<gene>
    <name evidence="9" type="ORF">LUCI_5005</name>
</gene>
<evidence type="ECO:0000256" key="7">
    <source>
        <dbReference type="ARBA" id="ARBA00044951"/>
    </source>
</evidence>
<evidence type="ECO:0000313" key="9">
    <source>
        <dbReference type="EMBL" id="VBB09707.1"/>
    </source>
</evidence>
<comment type="similarity">
    <text evidence="7">Belongs to the D-lyxose ketol-isomerase family.</text>
</comment>
<dbReference type="GO" id="GO:0047828">
    <property type="term" value="F:D-lyxose ketol-isomerase activity"/>
    <property type="evidence" value="ECO:0007669"/>
    <property type="project" value="UniProtKB-EC"/>
</dbReference>
<keyword evidence="4" id="KW-0413">Isomerase</keyword>
<dbReference type="Proteomes" id="UP000277811">
    <property type="component" value="Unassembled WGS sequence"/>
</dbReference>
<keyword evidence="2" id="KW-0479">Metal-binding</keyword>
<evidence type="ECO:0000313" key="10">
    <source>
        <dbReference type="Proteomes" id="UP000277811"/>
    </source>
</evidence>
<keyword evidence="3" id="KW-0464">Manganese</keyword>
<evidence type="ECO:0000256" key="6">
    <source>
        <dbReference type="ARBA" id="ARBA00044907"/>
    </source>
</evidence>
<dbReference type="AlphaFoldDB" id="A0A498RFH8"/>
<dbReference type="Pfam" id="PF07385">
    <property type="entry name" value="Lyx_isomer"/>
    <property type="match status" value="1"/>
</dbReference>
<dbReference type="InterPro" id="IPR011051">
    <property type="entry name" value="RmlC_Cupin_sf"/>
</dbReference>
<protein>
    <recommendedName>
        <fullName evidence="8">D-lyxose ketol-isomerase</fullName>
        <ecNumber evidence="8">5.3.1.15</ecNumber>
    </recommendedName>
</protein>
<dbReference type="SUPFAM" id="SSF51182">
    <property type="entry name" value="RmlC-like cupins"/>
    <property type="match status" value="1"/>
</dbReference>
<evidence type="ECO:0000256" key="1">
    <source>
        <dbReference type="ARBA" id="ARBA00001936"/>
    </source>
</evidence>
<dbReference type="InterPro" id="IPR014710">
    <property type="entry name" value="RmlC-like_jellyroll"/>
</dbReference>
<dbReference type="InterPro" id="IPR010864">
    <property type="entry name" value="D-lyxose_isomer"/>
</dbReference>
<proteinExistence type="inferred from homology"/>
<accession>A0A498RFH8</accession>
<evidence type="ECO:0000256" key="3">
    <source>
        <dbReference type="ARBA" id="ARBA00023211"/>
    </source>
</evidence>
<comment type="catalytic activity">
    <reaction evidence="6">
        <text>D-lyxose = D-xylulose</text>
        <dbReference type="Rhea" id="RHEA:14201"/>
        <dbReference type="ChEBI" id="CHEBI:16789"/>
        <dbReference type="ChEBI" id="CHEBI:17140"/>
        <dbReference type="EC" id="5.3.1.15"/>
    </reaction>
</comment>